<dbReference type="RefSeq" id="WP_122963496.1">
    <property type="nucleotide sequence ID" value="NZ_BJMH01000009.1"/>
</dbReference>
<dbReference type="InterPro" id="IPR050491">
    <property type="entry name" value="AmpC-like"/>
</dbReference>
<dbReference type="Proteomes" id="UP000316882">
    <property type="component" value="Unassembled WGS sequence"/>
</dbReference>
<sequence length="533" mass="58703">MSRYDAGIAAKIDDLFADWQQGVCPGGQVVVRKGGEIVYENCFGYASVEHRLPITGETVFHVASVSKQVTVMCVLLLQEDGLLNVDDDIRSYVSDMVSFAEPVSVRNLMNNVSGIRDQWELLMLQGVRLDDTITQSDAKDVISTQTELNFPPLTRYMYCNSNFTLLAEIAERVSGKSLNEFARERIFAPLGMAQTCFKDRYWQVIPNGADSYKRVGGELIHAVLNYGTYGATSLHTTATDFMKWMANFKEPVICKRETLSEMFACPTLLDGTKIHYAGGLIVNDPALYQGRPFIGHDGSDAAFRSCTVRFPVEDIDIAIFSNTDTVVIGRAAEKIVDLLLGVERSEVEPQVLPDFYDADFADEDVAGTYYSDGTYALIAQVVGKGDQLYLLEEYGAAPLVQVEGNRYQAGTANYELYLGSTAGFRFGTRCIPLKKWQPDQECEADGLAYAGTYESAELGTAYEVLVEDGALYLSHRRNKKQLLLRTAPDQFIAGVGGSLYGVTLTFARAANQAVSGFRVSTGRAQAVAFAKRN</sequence>
<accession>A0A4Y3PH86</accession>
<dbReference type="AlphaFoldDB" id="A0A4Y3PH86"/>
<organism evidence="2 3">
    <name type="scientific">Brevibacillus parabrevis</name>
    <dbReference type="NCBI Taxonomy" id="54914"/>
    <lineage>
        <taxon>Bacteria</taxon>
        <taxon>Bacillati</taxon>
        <taxon>Bacillota</taxon>
        <taxon>Bacilli</taxon>
        <taxon>Bacillales</taxon>
        <taxon>Paenibacillaceae</taxon>
        <taxon>Brevibacillus</taxon>
    </lineage>
</organism>
<dbReference type="EMBL" id="BJMH01000009">
    <property type="protein sequence ID" value="GEB32814.1"/>
    <property type="molecule type" value="Genomic_DNA"/>
</dbReference>
<reference evidence="2 3" key="1">
    <citation type="submission" date="2019-06" db="EMBL/GenBank/DDBJ databases">
        <title>Whole genome shotgun sequence of Brevibacillus parabrevis NBRC 12334.</title>
        <authorList>
            <person name="Hosoyama A."/>
            <person name="Uohara A."/>
            <person name="Ohji S."/>
            <person name="Ichikawa N."/>
        </authorList>
    </citation>
    <scope>NUCLEOTIDE SEQUENCE [LARGE SCALE GENOMIC DNA]</scope>
    <source>
        <strain evidence="2 3">NBRC 12334</strain>
    </source>
</reference>
<evidence type="ECO:0000313" key="3">
    <source>
        <dbReference type="Proteomes" id="UP000316882"/>
    </source>
</evidence>
<dbReference type="Gene3D" id="3.40.710.10">
    <property type="entry name" value="DD-peptidase/beta-lactamase superfamily"/>
    <property type="match status" value="1"/>
</dbReference>
<dbReference type="PANTHER" id="PTHR46825">
    <property type="entry name" value="D-ALANYL-D-ALANINE-CARBOXYPEPTIDASE/ENDOPEPTIDASE AMPH"/>
    <property type="match status" value="1"/>
</dbReference>
<dbReference type="Pfam" id="PF00144">
    <property type="entry name" value="Beta-lactamase"/>
    <property type="match status" value="1"/>
</dbReference>
<evidence type="ECO:0000259" key="1">
    <source>
        <dbReference type="Pfam" id="PF00144"/>
    </source>
</evidence>
<proteinExistence type="predicted"/>
<dbReference type="InterPro" id="IPR012338">
    <property type="entry name" value="Beta-lactam/transpept-like"/>
</dbReference>
<dbReference type="InterPro" id="IPR001466">
    <property type="entry name" value="Beta-lactam-related"/>
</dbReference>
<dbReference type="SUPFAM" id="SSF56601">
    <property type="entry name" value="beta-lactamase/transpeptidase-like"/>
    <property type="match status" value="1"/>
</dbReference>
<comment type="caution">
    <text evidence="2">The sequence shown here is derived from an EMBL/GenBank/DDBJ whole genome shotgun (WGS) entry which is preliminary data.</text>
</comment>
<protein>
    <recommendedName>
        <fullName evidence="1">Beta-lactamase-related domain-containing protein</fullName>
    </recommendedName>
</protein>
<keyword evidence="3" id="KW-1185">Reference proteome</keyword>
<name>A0A4Y3PH86_BREPA</name>
<feature type="domain" description="Beta-lactamase-related" evidence="1">
    <location>
        <begin position="18"/>
        <end position="325"/>
    </location>
</feature>
<gene>
    <name evidence="2" type="ORF">BPA01_23940</name>
</gene>
<evidence type="ECO:0000313" key="2">
    <source>
        <dbReference type="EMBL" id="GEB32814.1"/>
    </source>
</evidence>
<dbReference type="PANTHER" id="PTHR46825:SF9">
    <property type="entry name" value="BETA-LACTAMASE-RELATED DOMAIN-CONTAINING PROTEIN"/>
    <property type="match status" value="1"/>
</dbReference>